<organism evidence="16 17">
    <name type="scientific">Clostridium grantii DSM 8605</name>
    <dbReference type="NCBI Taxonomy" id="1121316"/>
    <lineage>
        <taxon>Bacteria</taxon>
        <taxon>Bacillati</taxon>
        <taxon>Bacillota</taxon>
        <taxon>Clostridia</taxon>
        <taxon>Eubacteriales</taxon>
        <taxon>Clostridiaceae</taxon>
        <taxon>Clostridium</taxon>
    </lineage>
</organism>
<dbReference type="EMBL" id="FQXM01000038">
    <property type="protein sequence ID" value="SHI03683.1"/>
    <property type="molecule type" value="Genomic_DNA"/>
</dbReference>
<dbReference type="NCBIfam" id="TIGR00586">
    <property type="entry name" value="mutt"/>
    <property type="match status" value="1"/>
</dbReference>
<keyword evidence="4" id="KW-0235">DNA replication</keyword>
<comment type="cofactor">
    <cofactor evidence="1 13">
        <name>Mg(2+)</name>
        <dbReference type="ChEBI" id="CHEBI:18420"/>
    </cofactor>
</comment>
<evidence type="ECO:0000256" key="2">
    <source>
        <dbReference type="ARBA" id="ARBA00005582"/>
    </source>
</evidence>
<dbReference type="CDD" id="cd03425">
    <property type="entry name" value="NUDIX_MutT_NudA_like"/>
    <property type="match status" value="1"/>
</dbReference>
<proteinExistence type="inferred from homology"/>
<evidence type="ECO:0000256" key="4">
    <source>
        <dbReference type="ARBA" id="ARBA00022705"/>
    </source>
</evidence>
<sequence>MKKVTAAIIIKNNLILIAQRGQNEKLAGKWEFPGGKIEADETPQKCLKREIQEELDLEIQVGKFFDESIYTYPNGEIKLLAYFAEIVNGDIKLSVHDEVKWVSINEIESFDFAPADIPLVQKLKGEVQ</sequence>
<evidence type="ECO:0000256" key="6">
    <source>
        <dbReference type="ARBA" id="ARBA00022763"/>
    </source>
</evidence>
<evidence type="ECO:0000256" key="7">
    <source>
        <dbReference type="ARBA" id="ARBA00022801"/>
    </source>
</evidence>
<dbReference type="GO" id="GO:0035539">
    <property type="term" value="F:8-oxo-7,8-dihydrodeoxyguanosine triphosphate pyrophosphatase activity"/>
    <property type="evidence" value="ECO:0007669"/>
    <property type="project" value="UniProtKB-EC"/>
</dbReference>
<dbReference type="Pfam" id="PF00293">
    <property type="entry name" value="NUDIX"/>
    <property type="match status" value="1"/>
</dbReference>
<keyword evidence="3" id="KW-0515">Mutator protein</keyword>
<dbReference type="InterPro" id="IPR047127">
    <property type="entry name" value="MutT-like"/>
</dbReference>
<evidence type="ECO:0000256" key="1">
    <source>
        <dbReference type="ARBA" id="ARBA00001946"/>
    </source>
</evidence>
<evidence type="ECO:0000256" key="13">
    <source>
        <dbReference type="PIRSR" id="PIRSR603561-2"/>
    </source>
</evidence>
<dbReference type="GO" id="GO:0008413">
    <property type="term" value="F:8-oxo-7,8-dihydroguanosine triphosphate pyrophosphatase activity"/>
    <property type="evidence" value="ECO:0007669"/>
    <property type="project" value="InterPro"/>
</dbReference>
<keyword evidence="8 13" id="KW-0460">Magnesium</keyword>
<dbReference type="Gene3D" id="3.90.79.10">
    <property type="entry name" value="Nucleoside Triphosphate Pyrophosphohydrolase"/>
    <property type="match status" value="1"/>
</dbReference>
<dbReference type="GO" id="GO:0044715">
    <property type="term" value="F:8-oxo-dGDP phosphatase activity"/>
    <property type="evidence" value="ECO:0007669"/>
    <property type="project" value="TreeGrafter"/>
</dbReference>
<comment type="catalytic activity">
    <reaction evidence="10">
        <text>8-oxo-dGTP + H2O = 8-oxo-dGMP + diphosphate + H(+)</text>
        <dbReference type="Rhea" id="RHEA:31575"/>
        <dbReference type="ChEBI" id="CHEBI:15377"/>
        <dbReference type="ChEBI" id="CHEBI:15378"/>
        <dbReference type="ChEBI" id="CHEBI:33019"/>
        <dbReference type="ChEBI" id="CHEBI:63224"/>
        <dbReference type="ChEBI" id="CHEBI:77896"/>
        <dbReference type="EC" id="3.6.1.55"/>
    </reaction>
</comment>
<reference evidence="16 17" key="1">
    <citation type="submission" date="2016-11" db="EMBL/GenBank/DDBJ databases">
        <authorList>
            <person name="Jaros S."/>
            <person name="Januszkiewicz K."/>
            <person name="Wedrychowicz H."/>
        </authorList>
    </citation>
    <scope>NUCLEOTIDE SEQUENCE [LARGE SCALE GENOMIC DNA]</scope>
    <source>
        <strain evidence="16 17">DSM 8605</strain>
    </source>
</reference>
<dbReference type="InterPro" id="IPR020084">
    <property type="entry name" value="NUDIX_hydrolase_CS"/>
</dbReference>
<comment type="similarity">
    <text evidence="2 14">Belongs to the Nudix hydrolase family.</text>
</comment>
<dbReference type="GO" id="GO:0006260">
    <property type="term" value="P:DNA replication"/>
    <property type="evidence" value="ECO:0007669"/>
    <property type="project" value="UniProtKB-KW"/>
</dbReference>
<keyword evidence="7 14" id="KW-0378">Hydrolase</keyword>
<dbReference type="InterPro" id="IPR000086">
    <property type="entry name" value="NUDIX_hydrolase_dom"/>
</dbReference>
<dbReference type="SUPFAM" id="SSF55811">
    <property type="entry name" value="Nudix"/>
    <property type="match status" value="1"/>
</dbReference>
<evidence type="ECO:0000256" key="9">
    <source>
        <dbReference type="ARBA" id="ARBA00023204"/>
    </source>
</evidence>
<evidence type="ECO:0000256" key="14">
    <source>
        <dbReference type="RuleBase" id="RU003476"/>
    </source>
</evidence>
<protein>
    <recommendedName>
        <fullName evidence="11">8-oxo-dGTP diphosphatase</fullName>
        <ecNumber evidence="11">3.6.1.55</ecNumber>
    </recommendedName>
</protein>
<dbReference type="GO" id="GO:0046872">
    <property type="term" value="F:metal ion binding"/>
    <property type="evidence" value="ECO:0007669"/>
    <property type="project" value="UniProtKB-KW"/>
</dbReference>
<evidence type="ECO:0000256" key="5">
    <source>
        <dbReference type="ARBA" id="ARBA00022723"/>
    </source>
</evidence>
<keyword evidence="17" id="KW-1185">Reference proteome</keyword>
<dbReference type="PRINTS" id="PR00502">
    <property type="entry name" value="NUDIXFAMILY"/>
</dbReference>
<keyword evidence="9" id="KW-0234">DNA repair</keyword>
<dbReference type="EC" id="3.6.1.55" evidence="11"/>
<keyword evidence="5 13" id="KW-0479">Metal-binding</keyword>
<dbReference type="GO" id="GO:0006281">
    <property type="term" value="P:DNA repair"/>
    <property type="evidence" value="ECO:0007669"/>
    <property type="project" value="UniProtKB-KW"/>
</dbReference>
<evidence type="ECO:0000313" key="17">
    <source>
        <dbReference type="Proteomes" id="UP000184447"/>
    </source>
</evidence>
<gene>
    <name evidence="16" type="ORF">SAMN02745207_03960</name>
</gene>
<dbReference type="PANTHER" id="PTHR47707:SF1">
    <property type="entry name" value="NUDIX HYDROLASE FAMILY PROTEIN"/>
    <property type="match status" value="1"/>
</dbReference>
<evidence type="ECO:0000256" key="3">
    <source>
        <dbReference type="ARBA" id="ARBA00022457"/>
    </source>
</evidence>
<dbReference type="STRING" id="1121316.SAMN02745207_03960"/>
<dbReference type="InterPro" id="IPR003561">
    <property type="entry name" value="Mutator_MutT"/>
</dbReference>
<feature type="binding site" evidence="13">
    <location>
        <position position="34"/>
    </location>
    <ligand>
        <name>Mg(2+)</name>
        <dbReference type="ChEBI" id="CHEBI:18420"/>
    </ligand>
</feature>
<dbReference type="InterPro" id="IPR020476">
    <property type="entry name" value="Nudix_hydrolase"/>
</dbReference>
<dbReference type="Proteomes" id="UP000184447">
    <property type="component" value="Unassembled WGS sequence"/>
</dbReference>
<feature type="domain" description="Nudix hydrolase" evidence="15">
    <location>
        <begin position="1"/>
        <end position="125"/>
    </location>
</feature>
<evidence type="ECO:0000259" key="15">
    <source>
        <dbReference type="PROSITE" id="PS51462"/>
    </source>
</evidence>
<evidence type="ECO:0000256" key="8">
    <source>
        <dbReference type="ARBA" id="ARBA00022842"/>
    </source>
</evidence>
<dbReference type="InterPro" id="IPR015797">
    <property type="entry name" value="NUDIX_hydrolase-like_dom_sf"/>
</dbReference>
<dbReference type="GO" id="GO:0044716">
    <property type="term" value="F:8-oxo-GDP phosphatase activity"/>
    <property type="evidence" value="ECO:0007669"/>
    <property type="project" value="TreeGrafter"/>
</dbReference>
<evidence type="ECO:0000256" key="12">
    <source>
        <dbReference type="PIRSR" id="PIRSR603561-1"/>
    </source>
</evidence>
<dbReference type="PROSITE" id="PS51462">
    <property type="entry name" value="NUDIX"/>
    <property type="match status" value="1"/>
</dbReference>
<evidence type="ECO:0000256" key="11">
    <source>
        <dbReference type="ARBA" id="ARBA00038905"/>
    </source>
</evidence>
<dbReference type="PANTHER" id="PTHR47707">
    <property type="entry name" value="8-OXO-DGTP DIPHOSPHATASE"/>
    <property type="match status" value="1"/>
</dbReference>
<dbReference type="PROSITE" id="PS00893">
    <property type="entry name" value="NUDIX_BOX"/>
    <property type="match status" value="1"/>
</dbReference>
<dbReference type="RefSeq" id="WP_073340771.1">
    <property type="nucleotide sequence ID" value="NZ_FQXM01000038.1"/>
</dbReference>
<evidence type="ECO:0000313" key="16">
    <source>
        <dbReference type="EMBL" id="SHI03683.1"/>
    </source>
</evidence>
<keyword evidence="6" id="KW-0227">DNA damage</keyword>
<feature type="binding site" evidence="13">
    <location>
        <position position="54"/>
    </location>
    <ligand>
        <name>Mg(2+)</name>
        <dbReference type="ChEBI" id="CHEBI:18420"/>
    </ligand>
</feature>
<name>A0A1M5XWS0_9CLOT</name>
<feature type="binding site" evidence="12">
    <location>
        <position position="20"/>
    </location>
    <ligand>
        <name>8-oxo-dGTP</name>
        <dbReference type="ChEBI" id="CHEBI:77896"/>
    </ligand>
</feature>
<evidence type="ECO:0000256" key="10">
    <source>
        <dbReference type="ARBA" id="ARBA00035861"/>
    </source>
</evidence>
<accession>A0A1M5XWS0</accession>
<feature type="binding site" evidence="12">
    <location>
        <begin position="31"/>
        <end position="34"/>
    </location>
    <ligand>
        <name>8-oxo-dGTP</name>
        <dbReference type="ChEBI" id="CHEBI:77896"/>
    </ligand>
</feature>
<dbReference type="OrthoDB" id="9810648at2"/>
<dbReference type="AlphaFoldDB" id="A0A1M5XWS0"/>